<evidence type="ECO:0000256" key="6">
    <source>
        <dbReference type="ARBA" id="ARBA00022490"/>
    </source>
</evidence>
<evidence type="ECO:0000313" key="14">
    <source>
        <dbReference type="EMBL" id="CBW73875.1"/>
    </source>
</evidence>
<dbReference type="GO" id="GO:0005737">
    <property type="term" value="C:cytoplasm"/>
    <property type="evidence" value="ECO:0007669"/>
    <property type="project" value="UniProtKB-SubCell"/>
</dbReference>
<reference evidence="14 15" key="1">
    <citation type="journal article" date="2011" name="J. Bacteriol.">
        <title>Complete genome sequence of Burkholderia rhizoxinica, an endosymbiont of Rhizopus microsporus.</title>
        <authorList>
            <person name="Lackner G."/>
            <person name="Moebius N."/>
            <person name="Partida-Martinez L."/>
            <person name="Hertweck C."/>
        </authorList>
    </citation>
    <scope>NUCLEOTIDE SEQUENCE [LARGE SCALE GENOMIC DNA]</scope>
    <source>
        <strain evidence="15">DSM 19002 / CIP 109453 / HKI 454</strain>
    </source>
</reference>
<evidence type="ECO:0000256" key="8">
    <source>
        <dbReference type="ARBA" id="ARBA00022801"/>
    </source>
</evidence>
<evidence type="ECO:0000256" key="7">
    <source>
        <dbReference type="ARBA" id="ARBA00022723"/>
    </source>
</evidence>
<comment type="cofactor">
    <cofactor evidence="2">
        <name>Zn(2+)</name>
        <dbReference type="ChEBI" id="CHEBI:29105"/>
    </cofactor>
</comment>
<dbReference type="Gene3D" id="3.40.80.10">
    <property type="entry name" value="Peptidoglycan recognition protein-like"/>
    <property type="match status" value="1"/>
</dbReference>
<feature type="domain" description="N-acetylmuramoyl-L-alanine amidase" evidence="13">
    <location>
        <begin position="71"/>
        <end position="219"/>
    </location>
</feature>
<dbReference type="HOGENOM" id="CLU_049290_1_0_4"/>
<sequence length="242" mass="26063">MRGERAMCATQRSVNDDAAATSCAVCPTTGSMTASMTGLAAGMPPGEGAAVPARIVVDGLGWARPAQHTPCANCDARPTGVEPTLVVVHNISLPPGQFGGDAVAALFLNQLDCDAHPYYTRLRGLRVSAHFFVRRDGKLLQFVSCNERAWHAGASNFAGRERCNDFSIGIELEGSDEHVFEAPQYDTLTRLCAALCERYPITALAGHADIAPGRKTDPGPHFDWHRLRAQLALPATFFPYLR</sequence>
<dbReference type="AlphaFoldDB" id="E5ALZ8"/>
<evidence type="ECO:0000256" key="9">
    <source>
        <dbReference type="ARBA" id="ARBA00022833"/>
    </source>
</evidence>
<dbReference type="KEGG" id="brh:RBRH_03220"/>
<evidence type="ECO:0000256" key="11">
    <source>
        <dbReference type="ARBA" id="ARBA00039257"/>
    </source>
</evidence>
<dbReference type="SMART" id="SM00644">
    <property type="entry name" value="Ami_2"/>
    <property type="match status" value="1"/>
</dbReference>
<evidence type="ECO:0000259" key="13">
    <source>
        <dbReference type="SMART" id="SM00644"/>
    </source>
</evidence>
<dbReference type="PANTHER" id="PTHR30417">
    <property type="entry name" value="N-ACETYLMURAMOYL-L-ALANINE AMIDASE AMID"/>
    <property type="match status" value="1"/>
</dbReference>
<dbReference type="SUPFAM" id="SSF55846">
    <property type="entry name" value="N-acetylmuramoyl-L-alanine amidase-like"/>
    <property type="match status" value="1"/>
</dbReference>
<comment type="similarity">
    <text evidence="4">Belongs to the N-acetylmuramoyl-L-alanine amidase 2 family.</text>
</comment>
<evidence type="ECO:0000256" key="3">
    <source>
        <dbReference type="ARBA" id="ARBA00004496"/>
    </source>
</evidence>
<evidence type="ECO:0000256" key="12">
    <source>
        <dbReference type="ARBA" id="ARBA00042615"/>
    </source>
</evidence>
<dbReference type="CDD" id="cd06583">
    <property type="entry name" value="PGRP"/>
    <property type="match status" value="1"/>
</dbReference>
<evidence type="ECO:0000256" key="1">
    <source>
        <dbReference type="ARBA" id="ARBA00001561"/>
    </source>
</evidence>
<evidence type="ECO:0000313" key="15">
    <source>
        <dbReference type="Proteomes" id="UP000007437"/>
    </source>
</evidence>
<dbReference type="PANTHER" id="PTHR30417:SF4">
    <property type="entry name" value="1,6-ANHYDRO-N-ACETYLMURAMYL-L-ALANINE AMIDASE AMPD"/>
    <property type="match status" value="1"/>
</dbReference>
<evidence type="ECO:0000256" key="4">
    <source>
        <dbReference type="ARBA" id="ARBA00007553"/>
    </source>
</evidence>
<organism evidence="14 15">
    <name type="scientific">Mycetohabitans rhizoxinica (strain DSM 19002 / CIP 109453 / HKI 454)</name>
    <name type="common">Paraburkholderia rhizoxinica</name>
    <dbReference type="NCBI Taxonomy" id="882378"/>
    <lineage>
        <taxon>Bacteria</taxon>
        <taxon>Pseudomonadati</taxon>
        <taxon>Pseudomonadota</taxon>
        <taxon>Betaproteobacteria</taxon>
        <taxon>Burkholderiales</taxon>
        <taxon>Burkholderiaceae</taxon>
        <taxon>Mycetohabitans</taxon>
    </lineage>
</organism>
<dbReference type="EC" id="3.5.1.28" evidence="5"/>
<dbReference type="GO" id="GO:0008745">
    <property type="term" value="F:N-acetylmuramoyl-L-alanine amidase activity"/>
    <property type="evidence" value="ECO:0007669"/>
    <property type="project" value="UniProtKB-EC"/>
</dbReference>
<dbReference type="InterPro" id="IPR051206">
    <property type="entry name" value="NAMLAA_amidase_2"/>
</dbReference>
<protein>
    <recommendedName>
        <fullName evidence="11">1,6-anhydro-N-acetylmuramyl-L-alanine amidase AmpD</fullName>
        <ecNumber evidence="5">3.5.1.28</ecNumber>
    </recommendedName>
    <alternativeName>
        <fullName evidence="12">N-acetylmuramoyl-L-alanine amidase</fullName>
    </alternativeName>
</protein>
<evidence type="ECO:0000256" key="10">
    <source>
        <dbReference type="ARBA" id="ARBA00023316"/>
    </source>
</evidence>
<keyword evidence="8 14" id="KW-0378">Hydrolase</keyword>
<name>E5ALZ8_MYCRK</name>
<comment type="catalytic activity">
    <reaction evidence="1">
        <text>Hydrolyzes the link between N-acetylmuramoyl residues and L-amino acid residues in certain cell-wall glycopeptides.</text>
        <dbReference type="EC" id="3.5.1.28"/>
    </reaction>
</comment>
<keyword evidence="6" id="KW-0963">Cytoplasm</keyword>
<dbReference type="EMBL" id="FR687359">
    <property type="protein sequence ID" value="CBW73875.1"/>
    <property type="molecule type" value="Genomic_DNA"/>
</dbReference>
<keyword evidence="10" id="KW-0961">Cell wall biogenesis/degradation</keyword>
<accession>E5ALZ8</accession>
<dbReference type="GO" id="GO:0071555">
    <property type="term" value="P:cell wall organization"/>
    <property type="evidence" value="ECO:0007669"/>
    <property type="project" value="UniProtKB-KW"/>
</dbReference>
<keyword evidence="7" id="KW-0479">Metal-binding</keyword>
<evidence type="ECO:0000256" key="2">
    <source>
        <dbReference type="ARBA" id="ARBA00001947"/>
    </source>
</evidence>
<dbReference type="GO" id="GO:0009253">
    <property type="term" value="P:peptidoglycan catabolic process"/>
    <property type="evidence" value="ECO:0007669"/>
    <property type="project" value="InterPro"/>
</dbReference>
<dbReference type="GO" id="GO:0009254">
    <property type="term" value="P:peptidoglycan turnover"/>
    <property type="evidence" value="ECO:0007669"/>
    <property type="project" value="TreeGrafter"/>
</dbReference>
<dbReference type="NCBIfam" id="NF008758">
    <property type="entry name" value="PRK11789.1"/>
    <property type="match status" value="1"/>
</dbReference>
<dbReference type="eggNOG" id="COG3023">
    <property type="taxonomic scope" value="Bacteria"/>
</dbReference>
<proteinExistence type="inferred from homology"/>
<dbReference type="GO" id="GO:0046872">
    <property type="term" value="F:metal ion binding"/>
    <property type="evidence" value="ECO:0007669"/>
    <property type="project" value="UniProtKB-KW"/>
</dbReference>
<dbReference type="Pfam" id="PF01510">
    <property type="entry name" value="Amidase_2"/>
    <property type="match status" value="1"/>
</dbReference>
<dbReference type="InterPro" id="IPR036505">
    <property type="entry name" value="Amidase/PGRP_sf"/>
</dbReference>
<gene>
    <name evidence="14" type="ordered locus">RBRH_03220</name>
</gene>
<comment type="subcellular location">
    <subcellularLocation>
        <location evidence="3">Cytoplasm</location>
    </subcellularLocation>
</comment>
<evidence type="ECO:0000256" key="5">
    <source>
        <dbReference type="ARBA" id="ARBA00011901"/>
    </source>
</evidence>
<dbReference type="STRING" id="882378.RBRH_03220"/>
<dbReference type="InterPro" id="IPR002502">
    <property type="entry name" value="Amidase_domain"/>
</dbReference>
<keyword evidence="9" id="KW-0862">Zinc</keyword>
<dbReference type="Proteomes" id="UP000007437">
    <property type="component" value="Chromosome"/>
</dbReference>